<keyword evidence="2 4" id="KW-0472">Membrane</keyword>
<dbReference type="Pfam" id="PF13620">
    <property type="entry name" value="CarboxypepD_reg"/>
    <property type="match status" value="1"/>
</dbReference>
<evidence type="ECO:0000259" key="5">
    <source>
        <dbReference type="Pfam" id="PF00593"/>
    </source>
</evidence>
<evidence type="ECO:0000256" key="4">
    <source>
        <dbReference type="RuleBase" id="RU003357"/>
    </source>
</evidence>
<protein>
    <submittedName>
        <fullName evidence="7">Outer membrane receptor proteins, mostly Fe transport</fullName>
    </submittedName>
</protein>
<dbReference type="SUPFAM" id="SSF49464">
    <property type="entry name" value="Carboxypeptidase regulatory domain-like"/>
    <property type="match status" value="1"/>
</dbReference>
<keyword evidence="8" id="KW-1185">Reference proteome</keyword>
<dbReference type="RefSeq" id="WP_146060618.1">
    <property type="nucleotide sequence ID" value="NZ_CP049246.1"/>
</dbReference>
<organism evidence="7 8">
    <name type="scientific">Sphingobacterium lactis</name>
    <dbReference type="NCBI Taxonomy" id="797291"/>
    <lineage>
        <taxon>Bacteria</taxon>
        <taxon>Pseudomonadati</taxon>
        <taxon>Bacteroidota</taxon>
        <taxon>Sphingobacteriia</taxon>
        <taxon>Sphingobacteriales</taxon>
        <taxon>Sphingobacteriaceae</taxon>
        <taxon>Sphingobacterium</taxon>
    </lineage>
</organism>
<evidence type="ECO:0000259" key="6">
    <source>
        <dbReference type="Pfam" id="PF07715"/>
    </source>
</evidence>
<evidence type="ECO:0000313" key="8">
    <source>
        <dbReference type="Proteomes" id="UP000236731"/>
    </source>
</evidence>
<dbReference type="Gene3D" id="2.40.170.20">
    <property type="entry name" value="TonB-dependent receptor, beta-barrel domain"/>
    <property type="match status" value="1"/>
</dbReference>
<keyword evidence="3" id="KW-0998">Cell outer membrane</keyword>
<feature type="domain" description="TonB-dependent receptor-like beta-barrel" evidence="5">
    <location>
        <begin position="636"/>
        <end position="1063"/>
    </location>
</feature>
<keyword evidence="7" id="KW-0675">Receptor</keyword>
<evidence type="ECO:0000256" key="1">
    <source>
        <dbReference type="ARBA" id="ARBA00004442"/>
    </source>
</evidence>
<dbReference type="AlphaFoldDB" id="A0A1H5YUS6"/>
<dbReference type="InterPro" id="IPR037066">
    <property type="entry name" value="Plug_dom_sf"/>
</dbReference>
<dbReference type="EMBL" id="FNUT01000006">
    <property type="protein sequence ID" value="SEG27227.1"/>
    <property type="molecule type" value="Genomic_DNA"/>
</dbReference>
<dbReference type="SUPFAM" id="SSF56935">
    <property type="entry name" value="Porins"/>
    <property type="match status" value="1"/>
</dbReference>
<reference evidence="8" key="1">
    <citation type="submission" date="2016-10" db="EMBL/GenBank/DDBJ databases">
        <authorList>
            <person name="Varghese N."/>
            <person name="Submissions S."/>
        </authorList>
    </citation>
    <scope>NUCLEOTIDE SEQUENCE [LARGE SCALE GENOMIC DNA]</scope>
    <source>
        <strain evidence="8">DSM 22361</strain>
    </source>
</reference>
<dbReference type="Gene3D" id="2.170.130.10">
    <property type="entry name" value="TonB-dependent receptor, plug domain"/>
    <property type="match status" value="1"/>
</dbReference>
<name>A0A1H5YUS6_9SPHI</name>
<dbReference type="InterPro" id="IPR008969">
    <property type="entry name" value="CarboxyPept-like_regulatory"/>
</dbReference>
<dbReference type="InterPro" id="IPR000531">
    <property type="entry name" value="Beta-barrel_TonB"/>
</dbReference>
<dbReference type="Pfam" id="PF00593">
    <property type="entry name" value="TonB_dep_Rec_b-barrel"/>
    <property type="match status" value="1"/>
</dbReference>
<comment type="subcellular location">
    <subcellularLocation>
        <location evidence="1 4">Cell outer membrane</location>
    </subcellularLocation>
</comment>
<dbReference type="InterPro" id="IPR012910">
    <property type="entry name" value="Plug_dom"/>
</dbReference>
<dbReference type="Proteomes" id="UP000236731">
    <property type="component" value="Unassembled WGS sequence"/>
</dbReference>
<sequence>MTTILLHYIHRATFLLCWIFLLLQQPQSGYAAPSQWLEKKLSINQTFRSVGDLMQHLQGQHIPLVFDDETLGLSRVKYQQHGIRDKSLRQVLKESLKGTPVIFRERNGYILLEKRQTQEAGRLTGRVFDSRGKALPQASIRILRTAHSIQTGIDGRYAINLPAGTYAVQVSYLSHQTQVINDVQIRAGQHQRLDIAMRETSSRIEEITVQTTYRKASVAGLYAAQKNAATVTDGISAEQIERTPDISVGQVLSRVAGVSTLNNRSVIVRGQSDRYNQAQLDGVTLPSTSQNRRDFAFDIIPVEMVSSVVINKTASPDISSEFSGGQVSINTLDIPEKNFTSIMIGTGGNSQTIGKDFYRLGARNGLEYFGAFSKDAEFPDGIKPWAWYTEIADGYHIPLGEKTDPRFLDWKLTPNLPYYFRDLDALEQSRKFNNASMNLHKFKGRPGQNFRFAIGRVYEFPNKLKFGFSSSANFRNEQNVIRFNNVRGGPNNNSTNPVHWMDSTGFAQNGPGVSHRFNSSSGLVANLGVQHEKFKIALKNMYARTYSDQYNEAHRLDYNSNIRLYDKELYQLPEALSLRQHQITGQYQLPWKVKFDGMFTVSSVQQKILDERKLNYGLTTIIEGERYFHTPRILSTAQFSNLTGQIDSRMWSYLDQTDYNWATSLSRTFFADKNYSTMVKLGYQGWLKTQDLAVHRIIPMTRAFDENQPSTRPPSIRGNYARIFDEQIGTRNNEVIYYPSRLGGNIYDGSMKSHSAYLMFDQQLFRKLRLVYGVRMEYFNLSNRQEELFIRTFGEENLTNSKFNYQLTVGEKDTRFLPSVNLTYSLTDKLNFRTSYAKTAIRPDFRETSYFGFYDYILDGVISGEKVVTTLIDNVDARLEWYPSPGEAITLTAYFKHLDKPIELTMRDQRTDQYVFANMQSARVRGLEMEVRKNFGFLGGSPWLENLFVQANGTLIKSSVDVLSAWLWRNVDSGEVVRRQERMPTQDRPLVGQSPWLLNLGLGYWGDTYGATLSYSHRGPRTAIISQSINRVEFELAPRMVDFQLYGKFLKKKVEARLNMANLLNEWTQFYRNDFYYSDAEVEKQLEIGSPNPRRGDLTFNKEDGDTMLYRRQDGQRFHISLIYNF</sequence>
<evidence type="ECO:0000256" key="3">
    <source>
        <dbReference type="ARBA" id="ARBA00023237"/>
    </source>
</evidence>
<accession>A0A1H5YUS6</accession>
<gene>
    <name evidence="7" type="ORF">SAMN05421877_106116</name>
</gene>
<comment type="similarity">
    <text evidence="4">Belongs to the TonB-dependent receptor family.</text>
</comment>
<dbReference type="PANTHER" id="PTHR40980">
    <property type="entry name" value="PLUG DOMAIN-CONTAINING PROTEIN"/>
    <property type="match status" value="1"/>
</dbReference>
<keyword evidence="4" id="KW-0798">TonB box</keyword>
<dbReference type="GO" id="GO:0009279">
    <property type="term" value="C:cell outer membrane"/>
    <property type="evidence" value="ECO:0007669"/>
    <property type="project" value="UniProtKB-SubCell"/>
</dbReference>
<dbReference type="Pfam" id="PF07715">
    <property type="entry name" value="Plug"/>
    <property type="match status" value="1"/>
</dbReference>
<dbReference type="InterPro" id="IPR036942">
    <property type="entry name" value="Beta-barrel_TonB_sf"/>
</dbReference>
<dbReference type="Gene3D" id="2.60.40.1120">
    <property type="entry name" value="Carboxypeptidase-like, regulatory domain"/>
    <property type="match status" value="1"/>
</dbReference>
<feature type="domain" description="TonB-dependent receptor plug" evidence="6">
    <location>
        <begin position="227"/>
        <end position="323"/>
    </location>
</feature>
<dbReference type="PANTHER" id="PTHR40980:SF4">
    <property type="entry name" value="TONB-DEPENDENT RECEPTOR-LIKE BETA-BARREL DOMAIN-CONTAINING PROTEIN"/>
    <property type="match status" value="1"/>
</dbReference>
<evidence type="ECO:0000313" key="7">
    <source>
        <dbReference type="EMBL" id="SEG27227.1"/>
    </source>
</evidence>
<evidence type="ECO:0000256" key="2">
    <source>
        <dbReference type="ARBA" id="ARBA00023136"/>
    </source>
</evidence>
<proteinExistence type="inferred from homology"/>
<dbReference type="OrthoDB" id="9768470at2"/>